<dbReference type="RefSeq" id="WP_159432347.1">
    <property type="nucleotide sequence ID" value="NZ_FQVH01000002.1"/>
</dbReference>
<evidence type="ECO:0000313" key="2">
    <source>
        <dbReference type="Proteomes" id="UP000184088"/>
    </source>
</evidence>
<organism evidence="1 2">
    <name type="scientific">Caldanaerobius fijiensis DSM 17918</name>
    <dbReference type="NCBI Taxonomy" id="1121256"/>
    <lineage>
        <taxon>Bacteria</taxon>
        <taxon>Bacillati</taxon>
        <taxon>Bacillota</taxon>
        <taxon>Clostridia</taxon>
        <taxon>Thermoanaerobacterales</taxon>
        <taxon>Thermoanaerobacteraceae</taxon>
        <taxon>Caldanaerobius</taxon>
    </lineage>
</organism>
<evidence type="ECO:0000313" key="1">
    <source>
        <dbReference type="EMBL" id="SHE51590.1"/>
    </source>
</evidence>
<protein>
    <submittedName>
        <fullName evidence="1">Prepilin-type N-terminal cleavage/methylation domain-containing protein</fullName>
    </submittedName>
</protein>
<dbReference type="Pfam" id="PF07963">
    <property type="entry name" value="N_methyl"/>
    <property type="match status" value="1"/>
</dbReference>
<gene>
    <name evidence="1" type="ORF">SAMN02746089_00378</name>
</gene>
<dbReference type="EMBL" id="FQVH01000002">
    <property type="protein sequence ID" value="SHE51590.1"/>
    <property type="molecule type" value="Genomic_DNA"/>
</dbReference>
<dbReference type="NCBIfam" id="TIGR02532">
    <property type="entry name" value="IV_pilin_GFxxxE"/>
    <property type="match status" value="1"/>
</dbReference>
<sequence length="140" mass="15656">MIKNGFTLMELICTLAILAVVITVSVPYAFDIGSIKFETAQHKLLNDIRYYQELSDFTNKTHTLIFYNTYYVISNGINSSRVYLPDGVKLTVISGSNTIKFESDGMPVGIYGSGCSLKLSYEEKNVILTIRPITGRVKIK</sequence>
<accession>A0A1M4U4Q8</accession>
<dbReference type="InterPro" id="IPR012902">
    <property type="entry name" value="N_methyl_site"/>
</dbReference>
<dbReference type="AlphaFoldDB" id="A0A1M4U4Q8"/>
<proteinExistence type="predicted"/>
<dbReference type="STRING" id="1121256.SAMN02746089_00378"/>
<dbReference type="InterPro" id="IPR045584">
    <property type="entry name" value="Pilin-like"/>
</dbReference>
<dbReference type="OrthoDB" id="1808878at2"/>
<dbReference type="SUPFAM" id="SSF54523">
    <property type="entry name" value="Pili subunits"/>
    <property type="match status" value="1"/>
</dbReference>
<reference evidence="1 2" key="1">
    <citation type="submission" date="2016-11" db="EMBL/GenBank/DDBJ databases">
        <authorList>
            <person name="Jaros S."/>
            <person name="Januszkiewicz K."/>
            <person name="Wedrychowicz H."/>
        </authorList>
    </citation>
    <scope>NUCLEOTIDE SEQUENCE [LARGE SCALE GENOMIC DNA]</scope>
    <source>
        <strain evidence="1 2">DSM 17918</strain>
    </source>
</reference>
<dbReference type="Proteomes" id="UP000184088">
    <property type="component" value="Unassembled WGS sequence"/>
</dbReference>
<keyword evidence="2" id="KW-1185">Reference proteome</keyword>
<name>A0A1M4U4Q8_9THEO</name>